<dbReference type="RefSeq" id="WP_119437541.1">
    <property type="nucleotide sequence ID" value="NZ_QWGR01000004.1"/>
</dbReference>
<sequence>MNRIAFFVALVVVLGACKTVKQPAQSEYTSDNTVPTKVFTVPGSETKTEVSKPVETVADEKPIAIRKEQVSFTDQLDQSKNEGNTYFVILGSFGQLDNAKNYRTTLLQEGFTPIILHSETGYYRVCVNSYKQEAEARSRVAQIRQSFEKYSDVWLLIKE</sequence>
<gene>
    <name evidence="2" type="ORF">D1614_08770</name>
</gene>
<protein>
    <submittedName>
        <fullName evidence="2">SPOR domain-containing protein</fullName>
    </submittedName>
</protein>
<evidence type="ECO:0000313" key="2">
    <source>
        <dbReference type="EMBL" id="RIJ48620.1"/>
    </source>
</evidence>
<dbReference type="GO" id="GO:0042834">
    <property type="term" value="F:peptidoglycan binding"/>
    <property type="evidence" value="ECO:0007669"/>
    <property type="project" value="InterPro"/>
</dbReference>
<dbReference type="Proteomes" id="UP000265926">
    <property type="component" value="Unassembled WGS sequence"/>
</dbReference>
<dbReference type="Gene3D" id="3.30.70.1070">
    <property type="entry name" value="Sporulation related repeat"/>
    <property type="match status" value="1"/>
</dbReference>
<dbReference type="PROSITE" id="PS51724">
    <property type="entry name" value="SPOR"/>
    <property type="match status" value="1"/>
</dbReference>
<dbReference type="OrthoDB" id="1123218at2"/>
<accession>A0A399SWZ5</accession>
<proteinExistence type="predicted"/>
<name>A0A399SWZ5_9BACT</name>
<keyword evidence="3" id="KW-1185">Reference proteome</keyword>
<dbReference type="InterPro" id="IPR007730">
    <property type="entry name" value="SPOR-like_dom"/>
</dbReference>
<dbReference type="SUPFAM" id="SSF110997">
    <property type="entry name" value="Sporulation related repeat"/>
    <property type="match status" value="1"/>
</dbReference>
<dbReference type="EMBL" id="QWGR01000004">
    <property type="protein sequence ID" value="RIJ48620.1"/>
    <property type="molecule type" value="Genomic_DNA"/>
</dbReference>
<feature type="domain" description="SPOR" evidence="1">
    <location>
        <begin position="80"/>
        <end position="157"/>
    </location>
</feature>
<dbReference type="InterPro" id="IPR036680">
    <property type="entry name" value="SPOR-like_sf"/>
</dbReference>
<reference evidence="2 3" key="1">
    <citation type="submission" date="2018-08" db="EMBL/GenBank/DDBJ databases">
        <title>Pallidiluteibacterium maritimus gen. nov., sp. nov., isolated from coastal sediment.</title>
        <authorList>
            <person name="Zhou L.Y."/>
        </authorList>
    </citation>
    <scope>NUCLEOTIDE SEQUENCE [LARGE SCALE GENOMIC DNA]</scope>
    <source>
        <strain evidence="2 3">XSD2</strain>
    </source>
</reference>
<dbReference type="AlphaFoldDB" id="A0A399SWZ5"/>
<comment type="caution">
    <text evidence="2">The sequence shown here is derived from an EMBL/GenBank/DDBJ whole genome shotgun (WGS) entry which is preliminary data.</text>
</comment>
<organism evidence="2 3">
    <name type="scientific">Maribellus luteus</name>
    <dbReference type="NCBI Taxonomy" id="2305463"/>
    <lineage>
        <taxon>Bacteria</taxon>
        <taxon>Pseudomonadati</taxon>
        <taxon>Bacteroidota</taxon>
        <taxon>Bacteroidia</taxon>
        <taxon>Marinilabiliales</taxon>
        <taxon>Prolixibacteraceae</taxon>
        <taxon>Maribellus</taxon>
    </lineage>
</organism>
<evidence type="ECO:0000313" key="3">
    <source>
        <dbReference type="Proteomes" id="UP000265926"/>
    </source>
</evidence>
<evidence type="ECO:0000259" key="1">
    <source>
        <dbReference type="PROSITE" id="PS51724"/>
    </source>
</evidence>
<dbReference type="PROSITE" id="PS51257">
    <property type="entry name" value="PROKAR_LIPOPROTEIN"/>
    <property type="match status" value="1"/>
</dbReference>
<dbReference type="Pfam" id="PF05036">
    <property type="entry name" value="SPOR"/>
    <property type="match status" value="1"/>
</dbReference>